<evidence type="ECO:0000256" key="5">
    <source>
        <dbReference type="ARBA" id="ARBA00022741"/>
    </source>
</evidence>
<keyword evidence="5" id="KW-0547">Nucleotide-binding</keyword>
<evidence type="ECO:0000256" key="7">
    <source>
        <dbReference type="ARBA" id="ARBA00022840"/>
    </source>
</evidence>
<dbReference type="InterPro" id="IPR003594">
    <property type="entry name" value="HATPase_dom"/>
</dbReference>
<keyword evidence="8" id="KW-0902">Two-component regulatory system</keyword>
<dbReference type="InterPro" id="IPR050482">
    <property type="entry name" value="Sensor_HK_TwoCompSys"/>
</dbReference>
<evidence type="ECO:0000259" key="10">
    <source>
        <dbReference type="SMART" id="SM00387"/>
    </source>
</evidence>
<dbReference type="Gene3D" id="1.20.5.1930">
    <property type="match status" value="1"/>
</dbReference>
<evidence type="ECO:0000256" key="2">
    <source>
        <dbReference type="ARBA" id="ARBA00012438"/>
    </source>
</evidence>
<dbReference type="InterPro" id="IPR036890">
    <property type="entry name" value="HATPase_C_sf"/>
</dbReference>
<feature type="transmembrane region" description="Helical" evidence="9">
    <location>
        <begin position="154"/>
        <end position="176"/>
    </location>
</feature>
<reference evidence="11" key="1">
    <citation type="submission" date="2020-01" db="EMBL/GenBank/DDBJ databases">
        <title>Whole-genome analyses of novel actinobacteria.</title>
        <authorList>
            <person name="Sahin N."/>
        </authorList>
    </citation>
    <scope>NUCLEOTIDE SEQUENCE</scope>
    <source>
        <strain evidence="11">YC537</strain>
    </source>
</reference>
<evidence type="ECO:0000256" key="3">
    <source>
        <dbReference type="ARBA" id="ARBA00022553"/>
    </source>
</evidence>
<dbReference type="GO" id="GO:0005524">
    <property type="term" value="F:ATP binding"/>
    <property type="evidence" value="ECO:0007669"/>
    <property type="project" value="UniProtKB-KW"/>
</dbReference>
<keyword evidence="3" id="KW-0597">Phosphoprotein</keyword>
<dbReference type="PANTHER" id="PTHR24421:SF10">
    <property type="entry name" value="NITRATE_NITRITE SENSOR PROTEIN NARQ"/>
    <property type="match status" value="1"/>
</dbReference>
<evidence type="ECO:0000256" key="4">
    <source>
        <dbReference type="ARBA" id="ARBA00022679"/>
    </source>
</evidence>
<dbReference type="GO" id="GO:0046983">
    <property type="term" value="F:protein dimerization activity"/>
    <property type="evidence" value="ECO:0007669"/>
    <property type="project" value="InterPro"/>
</dbReference>
<dbReference type="PANTHER" id="PTHR24421">
    <property type="entry name" value="NITRATE/NITRITE SENSOR PROTEIN NARX-RELATED"/>
    <property type="match status" value="1"/>
</dbReference>
<evidence type="ECO:0000256" key="9">
    <source>
        <dbReference type="SAM" id="Phobius"/>
    </source>
</evidence>
<sequence>MNRPVLLGSLSVQHTDQGCDPAPGLPAAASRPRVILGVLLGCGTAPLGLLYLLVTGVLLGPLLLRPRTRTPALAALTAGARLLTGLERRRRENFFGDRFPPGHQASGRQILNYLAARTFAGLLCGVVVALLAFGAVLAGILATGVIRGGLDLPALLGQVAIGGVLLFLDLQGLWSLADLDTRLARTCFGLSREELLQRRIDELSLSRAAVLRAVDTERRRIERDLHDGVQQRLVALAMLLGRARRGRTPEQADALLRQAHQEAQDVLNELREVAWRVYPTALDGLGLQEALNGVIERCAIPVDMEYGPTGPLPQLVETAAYFVVSEAVTNAAKHAAATRISIRVVHNGPTVTVRIQDNGIGGANPTGTGLAGLRGRVSALDGLLNLDSPKGGPTTVTAELPCA</sequence>
<keyword evidence="9" id="KW-0472">Membrane</keyword>
<feature type="domain" description="Histidine kinase/HSP90-like ATPase" evidence="10">
    <location>
        <begin position="315"/>
        <end position="403"/>
    </location>
</feature>
<evidence type="ECO:0000256" key="1">
    <source>
        <dbReference type="ARBA" id="ARBA00000085"/>
    </source>
</evidence>
<proteinExistence type="predicted"/>
<dbReference type="OrthoDB" id="5242012at2"/>
<dbReference type="InterPro" id="IPR011712">
    <property type="entry name" value="Sig_transdc_His_kin_sub3_dim/P"/>
</dbReference>
<accession>A0A964UU18</accession>
<evidence type="ECO:0000313" key="12">
    <source>
        <dbReference type="Proteomes" id="UP000598297"/>
    </source>
</evidence>
<dbReference type="Pfam" id="PF07730">
    <property type="entry name" value="HisKA_3"/>
    <property type="match status" value="1"/>
</dbReference>
<keyword evidence="4" id="KW-0808">Transferase</keyword>
<comment type="catalytic activity">
    <reaction evidence="1">
        <text>ATP + protein L-histidine = ADP + protein N-phospho-L-histidine.</text>
        <dbReference type="EC" id="2.7.13.3"/>
    </reaction>
</comment>
<keyword evidence="9" id="KW-1133">Transmembrane helix</keyword>
<keyword evidence="7" id="KW-0067">ATP-binding</keyword>
<evidence type="ECO:0000256" key="8">
    <source>
        <dbReference type="ARBA" id="ARBA00023012"/>
    </source>
</evidence>
<dbReference type="AlphaFoldDB" id="A0A964UU18"/>
<dbReference type="Proteomes" id="UP000598297">
    <property type="component" value="Unassembled WGS sequence"/>
</dbReference>
<dbReference type="SUPFAM" id="SSF55874">
    <property type="entry name" value="ATPase domain of HSP90 chaperone/DNA topoisomerase II/histidine kinase"/>
    <property type="match status" value="1"/>
</dbReference>
<dbReference type="SMART" id="SM00387">
    <property type="entry name" value="HATPase_c"/>
    <property type="match status" value="1"/>
</dbReference>
<name>A0A964UU18_9ACTN</name>
<dbReference type="Pfam" id="PF02518">
    <property type="entry name" value="HATPase_c"/>
    <property type="match status" value="1"/>
</dbReference>
<dbReference type="CDD" id="cd16917">
    <property type="entry name" value="HATPase_UhpB-NarQ-NarX-like"/>
    <property type="match status" value="1"/>
</dbReference>
<dbReference type="GO" id="GO:0000155">
    <property type="term" value="F:phosphorelay sensor kinase activity"/>
    <property type="evidence" value="ECO:0007669"/>
    <property type="project" value="InterPro"/>
</dbReference>
<protein>
    <recommendedName>
        <fullName evidence="2">histidine kinase</fullName>
        <ecNumber evidence="2">2.7.13.3</ecNumber>
    </recommendedName>
</protein>
<gene>
    <name evidence="11" type="ORF">GUY60_23855</name>
</gene>
<organism evidence="11 12">
    <name type="scientific">Streptomyces boluensis</name>
    <dbReference type="NCBI Taxonomy" id="1775135"/>
    <lineage>
        <taxon>Bacteria</taxon>
        <taxon>Bacillati</taxon>
        <taxon>Actinomycetota</taxon>
        <taxon>Actinomycetes</taxon>
        <taxon>Kitasatosporales</taxon>
        <taxon>Streptomycetaceae</taxon>
        <taxon>Streptomyces</taxon>
    </lineage>
</organism>
<evidence type="ECO:0000256" key="6">
    <source>
        <dbReference type="ARBA" id="ARBA00022777"/>
    </source>
</evidence>
<keyword evidence="6 11" id="KW-0418">Kinase</keyword>
<keyword evidence="9" id="KW-0812">Transmembrane</keyword>
<dbReference type="Gene3D" id="3.30.565.10">
    <property type="entry name" value="Histidine kinase-like ATPase, C-terminal domain"/>
    <property type="match status" value="1"/>
</dbReference>
<feature type="transmembrane region" description="Helical" evidence="9">
    <location>
        <begin position="34"/>
        <end position="59"/>
    </location>
</feature>
<dbReference type="EC" id="2.7.13.3" evidence="2"/>
<keyword evidence="12" id="KW-1185">Reference proteome</keyword>
<comment type="caution">
    <text evidence="11">The sequence shown here is derived from an EMBL/GenBank/DDBJ whole genome shotgun (WGS) entry which is preliminary data.</text>
</comment>
<evidence type="ECO:0000313" key="11">
    <source>
        <dbReference type="EMBL" id="NBE54395.1"/>
    </source>
</evidence>
<dbReference type="GO" id="GO:0016020">
    <property type="term" value="C:membrane"/>
    <property type="evidence" value="ECO:0007669"/>
    <property type="project" value="InterPro"/>
</dbReference>
<dbReference type="EMBL" id="JAAAHS010000214">
    <property type="protein sequence ID" value="NBE54395.1"/>
    <property type="molecule type" value="Genomic_DNA"/>
</dbReference>
<feature type="transmembrane region" description="Helical" evidence="9">
    <location>
        <begin position="118"/>
        <end position="142"/>
    </location>
</feature>